<dbReference type="Pfam" id="PF12679">
    <property type="entry name" value="ABC2_membrane_2"/>
    <property type="match status" value="1"/>
</dbReference>
<keyword evidence="1" id="KW-0472">Membrane</keyword>
<dbReference type="GO" id="GO:0005886">
    <property type="term" value="C:plasma membrane"/>
    <property type="evidence" value="ECO:0007669"/>
    <property type="project" value="UniProtKB-SubCell"/>
</dbReference>
<dbReference type="AlphaFoldDB" id="A0A6L9S5D6"/>
<organism evidence="2 3">
    <name type="scientific">Phytoactinopolyspora halotolerans</name>
    <dbReference type="NCBI Taxonomy" id="1981512"/>
    <lineage>
        <taxon>Bacteria</taxon>
        <taxon>Bacillati</taxon>
        <taxon>Actinomycetota</taxon>
        <taxon>Actinomycetes</taxon>
        <taxon>Jiangellales</taxon>
        <taxon>Jiangellaceae</taxon>
        <taxon>Phytoactinopolyspora</taxon>
    </lineage>
</organism>
<sequence>MKNGLILGQMLRERRRATLWWSLAIAALVLITAASYPSVKEAGSAFDQLVEQMPEGLLEMMGAADGLTTPAGYLNSQLYSNVLPIVLLIFGISAAAWTVAGSEREGTLEPLLANPVHRWQVAIERLTGTTLLLAVLTLVATVLLVAFRSPFELDELSVADLTAAGTAAFLLSLLFSGITYATGAATGSKGWAIAAGAGLATATYVLFGLSSLVDLFESLRWASPWYWFLQPSPLSEGWTFQAIGVPLLVVVPVIAAGTVVFTRRDLT</sequence>
<evidence type="ECO:0000256" key="1">
    <source>
        <dbReference type="SAM" id="Phobius"/>
    </source>
</evidence>
<evidence type="ECO:0000313" key="2">
    <source>
        <dbReference type="EMBL" id="NED99960.1"/>
    </source>
</evidence>
<proteinExistence type="predicted"/>
<keyword evidence="3" id="KW-1185">Reference proteome</keyword>
<evidence type="ECO:0000313" key="3">
    <source>
        <dbReference type="Proteomes" id="UP000475214"/>
    </source>
</evidence>
<dbReference type="PANTHER" id="PTHR37305">
    <property type="entry name" value="INTEGRAL MEMBRANE PROTEIN-RELATED"/>
    <property type="match status" value="1"/>
</dbReference>
<feature type="transmembrane region" description="Helical" evidence="1">
    <location>
        <begin position="20"/>
        <end position="39"/>
    </location>
</feature>
<dbReference type="EMBL" id="JAAGOA010000004">
    <property type="protein sequence ID" value="NED99960.1"/>
    <property type="molecule type" value="Genomic_DNA"/>
</dbReference>
<protein>
    <submittedName>
        <fullName evidence="2">ABC transporter permease subunit</fullName>
    </submittedName>
</protein>
<feature type="transmembrane region" description="Helical" evidence="1">
    <location>
        <begin position="126"/>
        <end position="149"/>
    </location>
</feature>
<gene>
    <name evidence="2" type="ORF">G1H10_07235</name>
</gene>
<keyword evidence="1" id="KW-0812">Transmembrane</keyword>
<feature type="transmembrane region" description="Helical" evidence="1">
    <location>
        <begin position="193"/>
        <end position="213"/>
    </location>
</feature>
<name>A0A6L9S5D6_9ACTN</name>
<dbReference type="GO" id="GO:0140359">
    <property type="term" value="F:ABC-type transporter activity"/>
    <property type="evidence" value="ECO:0007669"/>
    <property type="project" value="InterPro"/>
</dbReference>
<comment type="caution">
    <text evidence="2">The sequence shown here is derived from an EMBL/GenBank/DDBJ whole genome shotgun (WGS) entry which is preliminary data.</text>
</comment>
<feature type="transmembrane region" description="Helical" evidence="1">
    <location>
        <begin position="161"/>
        <end position="181"/>
    </location>
</feature>
<dbReference type="RefSeq" id="WP_163734862.1">
    <property type="nucleotide sequence ID" value="NZ_JAAGOA010000004.1"/>
</dbReference>
<dbReference type="Proteomes" id="UP000475214">
    <property type="component" value="Unassembled WGS sequence"/>
</dbReference>
<accession>A0A6L9S5D6</accession>
<dbReference type="PANTHER" id="PTHR37305:SF2">
    <property type="entry name" value="BACITRACIN TRANSPORT PERMEASE PROTEIN BCRB"/>
    <property type="match status" value="1"/>
</dbReference>
<feature type="transmembrane region" description="Helical" evidence="1">
    <location>
        <begin position="238"/>
        <end position="261"/>
    </location>
</feature>
<keyword evidence="1" id="KW-1133">Transmembrane helix</keyword>
<reference evidence="2 3" key="1">
    <citation type="submission" date="2020-02" db="EMBL/GenBank/DDBJ databases">
        <authorList>
            <person name="Li X.-J."/>
            <person name="Han X.-M."/>
        </authorList>
    </citation>
    <scope>NUCLEOTIDE SEQUENCE [LARGE SCALE GENOMIC DNA]</scope>
    <source>
        <strain evidence="2 3">CCTCC AB 2017055</strain>
    </source>
</reference>
<feature type="transmembrane region" description="Helical" evidence="1">
    <location>
        <begin position="78"/>
        <end position="100"/>
    </location>
</feature>